<evidence type="ECO:0000259" key="1">
    <source>
        <dbReference type="PROSITE" id="PS51186"/>
    </source>
</evidence>
<dbReference type="PROSITE" id="PS51186">
    <property type="entry name" value="GNAT"/>
    <property type="match status" value="1"/>
</dbReference>
<keyword evidence="2" id="KW-0012">Acyltransferase</keyword>
<dbReference type="EMBL" id="CAAJGR010000039">
    <property type="protein sequence ID" value="VHO06805.1"/>
    <property type="molecule type" value="Genomic_DNA"/>
</dbReference>
<dbReference type="AlphaFoldDB" id="A0A486XVW0"/>
<dbReference type="PANTHER" id="PTHR43792">
    <property type="entry name" value="GNAT FAMILY, PUTATIVE (AFU_ORTHOLOGUE AFUA_3G00765)-RELATED-RELATED"/>
    <property type="match status" value="1"/>
</dbReference>
<organism evidence="2">
    <name type="scientific">Rheinheimera sp. BAL341</name>
    <dbReference type="NCBI Taxonomy" id="1708203"/>
    <lineage>
        <taxon>Bacteria</taxon>
        <taxon>Pseudomonadati</taxon>
        <taxon>Pseudomonadota</taxon>
        <taxon>Gammaproteobacteria</taxon>
        <taxon>Chromatiales</taxon>
        <taxon>Chromatiaceae</taxon>
        <taxon>Rheinheimera</taxon>
    </lineage>
</organism>
<sequence>MNILSARLEMTPLTKNDWTLFQTLHNTEQVIAQCFDPLPDTALQQKFQQRLVPWHKEADHWQCLVIRQHCSGEAIGVTGMCLSQGRAEVGYLLLPPFYGQGFGTESLQALIQWALTTQGISRFKAVVTEGNTASERVLQKAGFQLAEKVPQAHSIGGKRYADHIYHFDA</sequence>
<keyword evidence="2" id="KW-0808">Transferase</keyword>
<feature type="domain" description="N-acetyltransferase" evidence="1">
    <location>
        <begin position="8"/>
        <end position="165"/>
    </location>
</feature>
<dbReference type="SUPFAM" id="SSF55729">
    <property type="entry name" value="Acyl-CoA N-acyltransferases (Nat)"/>
    <property type="match status" value="1"/>
</dbReference>
<protein>
    <submittedName>
        <fullName evidence="2">Acetyltransferase</fullName>
        <ecNumber evidence="2">2.3.1.-</ecNumber>
    </submittedName>
</protein>
<dbReference type="EC" id="2.3.1.-" evidence="2"/>
<reference evidence="2" key="1">
    <citation type="submission" date="2019-04" db="EMBL/GenBank/DDBJ databases">
        <authorList>
            <person name="Brambilla D."/>
        </authorList>
    </citation>
    <scope>NUCLEOTIDE SEQUENCE</scope>
    <source>
        <strain evidence="2">BAL1</strain>
    </source>
</reference>
<accession>A0A486XVW0</accession>
<name>A0A486XVW0_9GAMM</name>
<dbReference type="Gene3D" id="3.40.630.30">
    <property type="match status" value="1"/>
</dbReference>
<dbReference type="Pfam" id="PF13302">
    <property type="entry name" value="Acetyltransf_3"/>
    <property type="match status" value="1"/>
</dbReference>
<dbReference type="InterPro" id="IPR016181">
    <property type="entry name" value="Acyl_CoA_acyltransferase"/>
</dbReference>
<dbReference type="InterPro" id="IPR000182">
    <property type="entry name" value="GNAT_dom"/>
</dbReference>
<dbReference type="GO" id="GO:0016747">
    <property type="term" value="F:acyltransferase activity, transferring groups other than amino-acyl groups"/>
    <property type="evidence" value="ECO:0007669"/>
    <property type="project" value="InterPro"/>
</dbReference>
<dbReference type="PANTHER" id="PTHR43792:SF1">
    <property type="entry name" value="N-ACETYLTRANSFERASE DOMAIN-CONTAINING PROTEIN"/>
    <property type="match status" value="1"/>
</dbReference>
<gene>
    <name evidence="2" type="ORF">BAL341_3778</name>
</gene>
<proteinExistence type="predicted"/>
<evidence type="ECO:0000313" key="2">
    <source>
        <dbReference type="EMBL" id="VHO06805.1"/>
    </source>
</evidence>
<dbReference type="CDD" id="cd04301">
    <property type="entry name" value="NAT_SF"/>
    <property type="match status" value="1"/>
</dbReference>
<dbReference type="InterPro" id="IPR051531">
    <property type="entry name" value="N-acetyltransferase"/>
</dbReference>